<keyword evidence="1" id="KW-0175">Coiled coil</keyword>
<feature type="coiled-coil region" evidence="1">
    <location>
        <begin position="132"/>
        <end position="166"/>
    </location>
</feature>
<dbReference type="EMBL" id="AB853026">
    <property type="protein sequence ID" value="BAO19011.1"/>
    <property type="molecule type" value="Genomic_DNA"/>
</dbReference>
<organism evidence="2">
    <name type="scientific">Burkholderia sp. M701</name>
    <dbReference type="NCBI Taxonomy" id="326454"/>
    <lineage>
        <taxon>Bacteria</taxon>
        <taxon>Pseudomonadati</taxon>
        <taxon>Pseudomonadota</taxon>
        <taxon>Betaproteobacteria</taxon>
        <taxon>Burkholderiales</taxon>
        <taxon>Burkholderiaceae</taxon>
        <taxon>Burkholderia</taxon>
    </lineage>
</organism>
<protein>
    <submittedName>
        <fullName evidence="2">Uncharacterized protein</fullName>
    </submittedName>
</protein>
<geneLocation type="plasmid" evidence="2">
    <name>pM7012</name>
</geneLocation>
<name>V5YQ16_9BURK</name>
<keyword evidence="2" id="KW-0614">Plasmid</keyword>
<reference evidence="2" key="2">
    <citation type="submission" date="2024-06" db="EMBL/GenBank/DDBJ databases">
        <authorList>
            <person name="Sakai Y."/>
            <person name="Fujii T."/>
        </authorList>
    </citation>
    <scope>NUCLEOTIDE SEQUENCE</scope>
    <source>
        <strain evidence="2">M701</strain>
        <plasmid evidence="2">pM7012</plasmid>
    </source>
</reference>
<evidence type="ECO:0000313" key="2">
    <source>
        <dbReference type="EMBL" id="BAO19011.1"/>
    </source>
</evidence>
<dbReference type="AlphaFoldDB" id="V5YQ16"/>
<reference evidence="2" key="1">
    <citation type="journal article" date="2014" name="Microbiology">
        <title>A 2,4-dichlorophenoxyacetic acid degradation plasmid pM7012 discloses distribution of an unclassified megaplasmid group across bacterial species.</title>
        <authorList>
            <person name="Sakai Y."/>
            <person name="Ogawa N."/>
            <person name="Shimomura Y."/>
            <person name="Fujii T."/>
        </authorList>
    </citation>
    <scope>NUCLEOTIDE SEQUENCE</scope>
    <source>
        <strain evidence="2">M701</strain>
    </source>
</reference>
<proteinExistence type="predicted"/>
<sequence>MQSPELMLMRVEDPISGNLVVCQIAQACVKRKEPQKLAHVFEVFGSGAEALTENAGKIIIGIEGYDDVPEEIFEIDEIREFILDLTKLVPWWFVMLHPSHALPWLYCITPKPEVKRVGQGGMFVAQNQEAIFEAMNSAITAAEKHINNLEIEADDAEVMVQNMLISANCITHGRDPAMLDPNLSKAARESVSEHAGQKGQM</sequence>
<evidence type="ECO:0000256" key="1">
    <source>
        <dbReference type="SAM" id="Coils"/>
    </source>
</evidence>
<dbReference type="RefSeq" id="WP_023842554.1">
    <property type="nucleotide sequence ID" value="NC_022995.1"/>
</dbReference>
<accession>V5YQ16</accession>